<feature type="compositionally biased region" description="Basic and acidic residues" evidence="1">
    <location>
        <begin position="307"/>
        <end position="318"/>
    </location>
</feature>
<keyword evidence="2" id="KW-0808">Transferase</keyword>
<feature type="compositionally biased region" description="Low complexity" evidence="1">
    <location>
        <begin position="16"/>
        <end position="39"/>
    </location>
</feature>
<feature type="compositionally biased region" description="Basic and acidic residues" evidence="1">
    <location>
        <begin position="98"/>
        <end position="110"/>
    </location>
</feature>
<sequence>DHIRRRLRQGSRPRSRGAAPRGARSGPPSLLSAHRVAGHAGHGGRGPCPDHARLEQLPRADRRRAGQAGRPRRDPPLRHRPDRLAAAQRHHVAAPRARGGDRRVDADRGRDRLHHRPPGEHRDARDDPRPRRHRHRRLGRPRVDPRRLPAVAGQAASVPPRAPGQAREAARTGRGGRRRRPRRRRRRLLDGGRRRAAPGDRRPRGPVRRAADGGRGPRRRRPRRPGRGRLGAARRRGPRRPAHGHVLEVARVLRRLHRRLGRGHRLPARPVARVPVHRVERPRRPGQRARRPADRALRRGPRPHGPRPRERPAPERRPARPRLQGRRARGRADADHPRAGRGRLEGRAALAGPLRRRR</sequence>
<protein>
    <submittedName>
        <fullName evidence="2">Serine palmitoyltransferase</fullName>
        <ecNumber evidence="2">2.3.1.50</ecNumber>
    </submittedName>
</protein>
<feature type="compositionally biased region" description="Basic and acidic residues" evidence="1">
    <location>
        <begin position="48"/>
        <end position="64"/>
    </location>
</feature>
<feature type="compositionally biased region" description="Basic residues" evidence="1">
    <location>
        <begin position="174"/>
        <end position="187"/>
    </location>
</feature>
<feature type="compositionally biased region" description="Basic and acidic residues" evidence="1">
    <location>
        <begin position="188"/>
        <end position="203"/>
    </location>
</feature>
<proteinExistence type="predicted"/>
<feature type="compositionally biased region" description="Basic residues" evidence="1">
    <location>
        <begin position="216"/>
        <end position="243"/>
    </location>
</feature>
<reference evidence="2" key="1">
    <citation type="submission" date="2020-02" db="EMBL/GenBank/DDBJ databases">
        <authorList>
            <person name="Meier V. D."/>
        </authorList>
    </citation>
    <scope>NUCLEOTIDE SEQUENCE</scope>
    <source>
        <strain evidence="2">AVDCRST_MAG85</strain>
    </source>
</reference>
<feature type="compositionally biased region" description="Basic and acidic residues" evidence="1">
    <location>
        <begin position="330"/>
        <end position="346"/>
    </location>
</feature>
<feature type="region of interest" description="Disordered" evidence="1">
    <location>
        <begin position="261"/>
        <end position="358"/>
    </location>
</feature>
<feature type="region of interest" description="Disordered" evidence="1">
    <location>
        <begin position="1"/>
        <end position="246"/>
    </location>
</feature>
<feature type="non-terminal residue" evidence="2">
    <location>
        <position position="1"/>
    </location>
</feature>
<keyword evidence="2" id="KW-0012">Acyltransferase</keyword>
<dbReference type="EC" id="2.3.1.50" evidence="2"/>
<feature type="compositionally biased region" description="Basic and acidic residues" evidence="1">
    <location>
        <begin position="117"/>
        <end position="129"/>
    </location>
</feature>
<feature type="compositionally biased region" description="Basic residues" evidence="1">
    <location>
        <begin position="1"/>
        <end position="15"/>
    </location>
</feature>
<organism evidence="2">
    <name type="scientific">uncultured Solirubrobacteraceae bacterium</name>
    <dbReference type="NCBI Taxonomy" id="1162706"/>
    <lineage>
        <taxon>Bacteria</taxon>
        <taxon>Bacillati</taxon>
        <taxon>Actinomycetota</taxon>
        <taxon>Thermoleophilia</taxon>
        <taxon>Solirubrobacterales</taxon>
        <taxon>Solirubrobacteraceae</taxon>
        <taxon>environmental samples</taxon>
    </lineage>
</organism>
<feature type="compositionally biased region" description="Basic residues" evidence="1">
    <location>
        <begin position="130"/>
        <end position="140"/>
    </location>
</feature>
<dbReference type="EMBL" id="CADCVT010000439">
    <property type="protein sequence ID" value="CAA9533866.1"/>
    <property type="molecule type" value="Genomic_DNA"/>
</dbReference>
<accession>A0A6J4TW86</accession>
<feature type="compositionally biased region" description="Basic residues" evidence="1">
    <location>
        <begin position="319"/>
        <end position="329"/>
    </location>
</feature>
<evidence type="ECO:0000256" key="1">
    <source>
        <dbReference type="SAM" id="MobiDB-lite"/>
    </source>
</evidence>
<feature type="compositionally biased region" description="Basic and acidic residues" evidence="1">
    <location>
        <begin position="71"/>
        <end position="83"/>
    </location>
</feature>
<gene>
    <name evidence="2" type="ORF">AVDCRST_MAG85-3921</name>
</gene>
<dbReference type="AlphaFoldDB" id="A0A6J4TW86"/>
<name>A0A6J4TW86_9ACTN</name>
<dbReference type="GO" id="GO:0004758">
    <property type="term" value="F:serine C-palmitoyltransferase activity"/>
    <property type="evidence" value="ECO:0007669"/>
    <property type="project" value="UniProtKB-EC"/>
</dbReference>
<evidence type="ECO:0000313" key="2">
    <source>
        <dbReference type="EMBL" id="CAA9533866.1"/>
    </source>
</evidence>
<feature type="compositionally biased region" description="Low complexity" evidence="1">
    <location>
        <begin position="347"/>
        <end position="358"/>
    </location>
</feature>
<feature type="non-terminal residue" evidence="2">
    <location>
        <position position="358"/>
    </location>
</feature>